<evidence type="ECO:0000313" key="15">
    <source>
        <dbReference type="Proteomes" id="UP000198324"/>
    </source>
</evidence>
<evidence type="ECO:0000256" key="5">
    <source>
        <dbReference type="ARBA" id="ARBA00032259"/>
    </source>
</evidence>
<dbReference type="InterPro" id="IPR050485">
    <property type="entry name" value="Proline_metab_enzyme"/>
</dbReference>
<comment type="catalytic activity">
    <reaction evidence="6">
        <text>L-glutamate 5-semialdehyde + NAD(+) + H2O = L-glutamate + NADH + 2 H(+)</text>
        <dbReference type="Rhea" id="RHEA:30235"/>
        <dbReference type="ChEBI" id="CHEBI:15377"/>
        <dbReference type="ChEBI" id="CHEBI:15378"/>
        <dbReference type="ChEBI" id="CHEBI:29985"/>
        <dbReference type="ChEBI" id="CHEBI:57540"/>
        <dbReference type="ChEBI" id="CHEBI:57945"/>
        <dbReference type="ChEBI" id="CHEBI:58066"/>
        <dbReference type="EC" id="1.2.1.88"/>
    </reaction>
</comment>
<dbReference type="InterPro" id="IPR005932">
    <property type="entry name" value="RocA"/>
</dbReference>
<sequence>MAAIDTAALEPKIVARGKEFFQSIAGEAPSIFNKGWWTGKVMDWAMKNEDFKVQMFRFVDVLPYLTTSESLSRHIEEYFGDKDANIPDVLKWGAGKTGFGGGLVAMVLNKAIRSNIEGMARQFIIGEKASEAVKGIRQLRKDGFAFVIDLLGEAPLNEKECDEYAAGYMEVLNGIQAEYKKWDGLDVEKGAGGDLDWGHAPKVNVAVKPSAFYSQAKPVDVAGSVEGMYRRIEPIYRKIKEMGGFMCIDMEQLKYKEITIELYKRLRSAPEHRDYPHLGIVFQCYLKCTEADVSGMIGWARKESLPISIRLVKGAYWDSETVLAKQNGWEIPVWTIKAESDMAHERISRLILENHDICHFACASHNIRTISNVIETAKALNVPESRYEFQVLYGMAEPVRKGLRNVAKRVRLYCPYGDLIPGMAYLVRRLLENTANESFLRQSFAEGAELERLLENPETTREREVAAKKAAVAPKAGPGGYPAFANHPGVDFTIPAARAGMANALATVRKDFGATYPLLIGGKEVKTAETLDSYNPAKPSEIIGRVCQAGVKETQDALAVAKKAYLAWRDVEPLERAKVLFKAADIMRRDINELSALQVLEVGKQWDQAHADVAEAIDFLEYYGREMIRLGAPRRMGNAPGEVNQYFYQGKGVTAVIGPWNFPLAISAGMAAAAIVCGNAVVYKPSGLSSVVGYGIARIFKEAGLPDGVFNYLPGKGSVMGDVLVEHPDVSVIAFTGSMEVGLRIQEKAARVQPGQVQCKKVIAEMGGKNAIIIDDDADLDEAVTGVLYSAFGFQGQKCSACSRVIVLDPIYDRFVSRLAEAAKSIKIGPSEDPSNAMGPVVDTAAQANIIKYVDIACSEGKVLVKRTDFPADGGCYVPLTIVEGIDKSHRIAQEEVFGPVLAVMRAKTIDEALDIAGSTRFALTGAIYSRSPKHLEKARKEFRVGNLYLNKGSTGAMVERHAFGGFNMSGVGSKSGGPDYLLQFMDPRLVSENTIRRGFAPVEEDDDWIA</sequence>
<dbReference type="GO" id="GO:0009898">
    <property type="term" value="C:cytoplasmic side of plasma membrane"/>
    <property type="evidence" value="ECO:0007669"/>
    <property type="project" value="TreeGrafter"/>
</dbReference>
<evidence type="ECO:0000259" key="13">
    <source>
        <dbReference type="Pfam" id="PF18083"/>
    </source>
</evidence>
<reference evidence="14 15" key="1">
    <citation type="submission" date="2017-06" db="EMBL/GenBank/DDBJ databases">
        <authorList>
            <person name="Kim H.J."/>
            <person name="Triplett B.A."/>
        </authorList>
    </citation>
    <scope>NUCLEOTIDE SEQUENCE [LARGE SCALE GENOMIC DNA]</scope>
    <source>
        <strain evidence="14 15">DSM 13116</strain>
    </source>
</reference>
<proteinExistence type="inferred from homology"/>
<evidence type="ECO:0000256" key="6">
    <source>
        <dbReference type="ARBA" id="ARBA00048142"/>
    </source>
</evidence>
<evidence type="ECO:0000256" key="8">
    <source>
        <dbReference type="PIRSR" id="PIRSR000197-1"/>
    </source>
</evidence>
<feature type="domain" description="Proline utilization A N-terminal" evidence="13">
    <location>
        <begin position="10"/>
        <end position="123"/>
    </location>
</feature>
<evidence type="ECO:0000256" key="2">
    <source>
        <dbReference type="ARBA" id="ARBA00012884"/>
    </source>
</evidence>
<evidence type="ECO:0000256" key="3">
    <source>
        <dbReference type="ARBA" id="ARBA00023002"/>
    </source>
</evidence>
<evidence type="ECO:0000256" key="10">
    <source>
        <dbReference type="RuleBase" id="RU003345"/>
    </source>
</evidence>
<keyword evidence="15" id="KW-1185">Reference proteome</keyword>
<dbReference type="FunFam" id="3.40.309.10:FF:000005">
    <property type="entry name" value="1-pyrroline-5-carboxylate dehydrogenase 1"/>
    <property type="match status" value="1"/>
</dbReference>
<dbReference type="NCBIfam" id="NF002852">
    <property type="entry name" value="PRK03137.1"/>
    <property type="match status" value="1"/>
</dbReference>
<dbReference type="SUPFAM" id="SSF51730">
    <property type="entry name" value="FAD-linked oxidoreductase"/>
    <property type="match status" value="1"/>
</dbReference>
<feature type="active site" evidence="8">
    <location>
        <position position="799"/>
    </location>
</feature>
<dbReference type="FunFam" id="3.40.605.10:FF:000045">
    <property type="entry name" value="1-pyrroline-5-carboxylate dehydrogenase 1"/>
    <property type="match status" value="1"/>
</dbReference>
<dbReference type="NCBIfam" id="TIGR01237">
    <property type="entry name" value="D1pyr5carbox2"/>
    <property type="match status" value="1"/>
</dbReference>
<dbReference type="Pfam" id="PF01619">
    <property type="entry name" value="Pro_dh"/>
    <property type="match status" value="1"/>
</dbReference>
<comment type="similarity">
    <text evidence="7">Belongs to the aldehyde dehydrogenase family. RocA subfamily.</text>
</comment>
<feature type="domain" description="Proline dehydrogenase" evidence="12">
    <location>
        <begin position="133"/>
        <end position="442"/>
    </location>
</feature>
<dbReference type="PROSITE" id="PS00687">
    <property type="entry name" value="ALDEHYDE_DEHYDR_GLU"/>
    <property type="match status" value="1"/>
</dbReference>
<evidence type="ECO:0000259" key="12">
    <source>
        <dbReference type="Pfam" id="PF01619"/>
    </source>
</evidence>
<dbReference type="InterPro" id="IPR016161">
    <property type="entry name" value="Ald_DH/histidinol_DH"/>
</dbReference>
<evidence type="ECO:0000256" key="9">
    <source>
        <dbReference type="PROSITE-ProRule" id="PRU10007"/>
    </source>
</evidence>
<keyword evidence="3 10" id="KW-0560">Oxidoreductase</keyword>
<dbReference type="Proteomes" id="UP000198324">
    <property type="component" value="Unassembled WGS sequence"/>
</dbReference>
<dbReference type="PANTHER" id="PTHR42862">
    <property type="entry name" value="DELTA-1-PYRROLINE-5-CARBOXYLATE DEHYDROGENASE 1, ISOFORM A-RELATED"/>
    <property type="match status" value="1"/>
</dbReference>
<dbReference type="GO" id="GO:0003842">
    <property type="term" value="F:L-glutamate gamma-semialdehyde dehydrogenase activity"/>
    <property type="evidence" value="ECO:0007669"/>
    <property type="project" value="UniProtKB-EC"/>
</dbReference>
<feature type="active site" evidence="8 9">
    <location>
        <position position="765"/>
    </location>
</feature>
<dbReference type="Gene3D" id="3.40.309.10">
    <property type="entry name" value="Aldehyde Dehydrogenase, Chain A, domain 2"/>
    <property type="match status" value="1"/>
</dbReference>
<dbReference type="EC" id="1.2.1.88" evidence="2"/>
<dbReference type="GO" id="GO:0004657">
    <property type="term" value="F:proline dehydrogenase activity"/>
    <property type="evidence" value="ECO:0007669"/>
    <property type="project" value="InterPro"/>
</dbReference>
<dbReference type="PROSITE" id="PS00070">
    <property type="entry name" value="ALDEHYDE_DEHYDR_CYS"/>
    <property type="match status" value="1"/>
</dbReference>
<dbReference type="RefSeq" id="WP_089271420.1">
    <property type="nucleotide sequence ID" value="NZ_FZOC01000001.1"/>
</dbReference>
<dbReference type="UniPathway" id="UPA00261">
    <property type="reaction ID" value="UER00373"/>
</dbReference>
<dbReference type="InterPro" id="IPR016163">
    <property type="entry name" value="Ald_DH_C"/>
</dbReference>
<dbReference type="PANTHER" id="PTHR42862:SF1">
    <property type="entry name" value="DELTA-1-PYRROLINE-5-CARBOXYLATE DEHYDROGENASE 2, ISOFORM A-RELATED"/>
    <property type="match status" value="1"/>
</dbReference>
<dbReference type="SUPFAM" id="SSF53720">
    <property type="entry name" value="ALDH-like"/>
    <property type="match status" value="1"/>
</dbReference>
<dbReference type="EMBL" id="FZOC01000001">
    <property type="protein sequence ID" value="SNR63875.1"/>
    <property type="molecule type" value="Genomic_DNA"/>
</dbReference>
<keyword evidence="4" id="KW-0520">NAD</keyword>
<dbReference type="AlphaFoldDB" id="A0A238XY07"/>
<dbReference type="InterPro" id="IPR041514">
    <property type="entry name" value="PutA_N"/>
</dbReference>
<dbReference type="CDD" id="cd07124">
    <property type="entry name" value="ALDH_PutA-P5CDH-RocA"/>
    <property type="match status" value="1"/>
</dbReference>
<name>A0A238XY07_9BACT</name>
<organism evidence="14 15">
    <name type="scientific">Humidesulfovibrio mexicanus</name>
    <dbReference type="NCBI Taxonomy" id="147047"/>
    <lineage>
        <taxon>Bacteria</taxon>
        <taxon>Pseudomonadati</taxon>
        <taxon>Thermodesulfobacteriota</taxon>
        <taxon>Desulfovibrionia</taxon>
        <taxon>Desulfovibrionales</taxon>
        <taxon>Desulfovibrionaceae</taxon>
        <taxon>Humidesulfovibrio</taxon>
    </lineage>
</organism>
<dbReference type="Pfam" id="PF18083">
    <property type="entry name" value="PutA_N"/>
    <property type="match status" value="1"/>
</dbReference>
<comment type="pathway">
    <text evidence="1">Amino-acid degradation; L-proline degradation into L-glutamate; L-glutamate from L-proline: step 2/2.</text>
</comment>
<dbReference type="InterPro" id="IPR002872">
    <property type="entry name" value="Proline_DH_dom"/>
</dbReference>
<dbReference type="InterPro" id="IPR015590">
    <property type="entry name" value="Aldehyde_DH_dom"/>
</dbReference>
<accession>A0A238XY07</accession>
<protein>
    <recommendedName>
        <fullName evidence="5">L-glutamate gamma-semialdehyde dehydrogenase</fullName>
        <ecNumber evidence="2">1.2.1.88</ecNumber>
    </recommendedName>
    <alternativeName>
        <fullName evidence="5">L-glutamate gamma-semialdehyde dehydrogenase</fullName>
    </alternativeName>
</protein>
<dbReference type="PIRSF" id="PIRSF000197">
    <property type="entry name" value="Bifunct_PutA"/>
    <property type="match status" value="1"/>
</dbReference>
<dbReference type="InterPro" id="IPR025703">
    <property type="entry name" value="Bifunct_PutA"/>
</dbReference>
<dbReference type="Pfam" id="PF00171">
    <property type="entry name" value="Aldedh"/>
    <property type="match status" value="1"/>
</dbReference>
<dbReference type="OrthoDB" id="9762913at2"/>
<evidence type="ECO:0000256" key="7">
    <source>
        <dbReference type="ARBA" id="ARBA00061617"/>
    </source>
</evidence>
<dbReference type="GO" id="GO:0010133">
    <property type="term" value="P:L-proline catabolic process to L-glutamate"/>
    <property type="evidence" value="ECO:0007669"/>
    <property type="project" value="UniProtKB-UniPathway"/>
</dbReference>
<dbReference type="Gene3D" id="3.40.605.10">
    <property type="entry name" value="Aldehyde Dehydrogenase, Chain A, domain 1"/>
    <property type="match status" value="1"/>
</dbReference>
<dbReference type="InterPro" id="IPR016162">
    <property type="entry name" value="Ald_DH_N"/>
</dbReference>
<evidence type="ECO:0000313" key="14">
    <source>
        <dbReference type="EMBL" id="SNR63875.1"/>
    </source>
</evidence>
<dbReference type="InterPro" id="IPR029510">
    <property type="entry name" value="Ald_DH_CS_GLU"/>
</dbReference>
<dbReference type="GO" id="GO:0003700">
    <property type="term" value="F:DNA-binding transcription factor activity"/>
    <property type="evidence" value="ECO:0007669"/>
    <property type="project" value="InterPro"/>
</dbReference>
<dbReference type="InterPro" id="IPR016160">
    <property type="entry name" value="Ald_DH_CS_CYS"/>
</dbReference>
<dbReference type="Gene3D" id="3.20.20.220">
    <property type="match status" value="1"/>
</dbReference>
<gene>
    <name evidence="14" type="ORF">SAMN04488503_0529</name>
</gene>
<evidence type="ECO:0000256" key="1">
    <source>
        <dbReference type="ARBA" id="ARBA00004786"/>
    </source>
</evidence>
<evidence type="ECO:0000256" key="4">
    <source>
        <dbReference type="ARBA" id="ARBA00023027"/>
    </source>
</evidence>
<dbReference type="InterPro" id="IPR029041">
    <property type="entry name" value="FAD-linked_oxidoreductase-like"/>
</dbReference>
<evidence type="ECO:0000259" key="11">
    <source>
        <dbReference type="Pfam" id="PF00171"/>
    </source>
</evidence>
<feature type="domain" description="Aldehyde dehydrogenase" evidence="11">
    <location>
        <begin position="528"/>
        <end position="989"/>
    </location>
</feature>